<gene>
    <name evidence="2" type="ORF">FR698_08830</name>
</gene>
<evidence type="ECO:0000256" key="1">
    <source>
        <dbReference type="SAM" id="MobiDB-lite"/>
    </source>
</evidence>
<sequence length="104" mass="11321">MKILAIVDRHGLPLSVSTHAANHHGVRLVQLSFDFYMIEAKPKNLIGDRAYDSDTLDAPLEAGWHRDDRPASLESRLAQDAGRPQASTAARVAGSWNASSPGFQ</sequence>
<keyword evidence="3" id="KW-1185">Reference proteome</keyword>
<evidence type="ECO:0000313" key="2">
    <source>
        <dbReference type="EMBL" id="TXF11869.1"/>
    </source>
</evidence>
<dbReference type="InParanoid" id="A0A5C7EXS0"/>
<protein>
    <submittedName>
        <fullName evidence="2">Transposase</fullName>
    </submittedName>
</protein>
<dbReference type="OrthoDB" id="9777326at2"/>
<reference evidence="2 3" key="1">
    <citation type="submission" date="2019-08" db="EMBL/GenBank/DDBJ databases">
        <title>Pelomicrobium methylotrophicum gen. nov., sp. nov. a moderately thermophilic, facultatively anaerobic, lithoautotrophic and methylotrophic bacterium isolated from a terrestrial mud volcano.</title>
        <authorList>
            <person name="Slobodkina G.B."/>
            <person name="Merkel A.Y."/>
            <person name="Slobodkin A.I."/>
        </authorList>
    </citation>
    <scope>NUCLEOTIDE SEQUENCE [LARGE SCALE GENOMIC DNA]</scope>
    <source>
        <strain evidence="2 3">SM250</strain>
    </source>
</reference>
<dbReference type="EMBL" id="VPFL01000010">
    <property type="protein sequence ID" value="TXF11869.1"/>
    <property type="molecule type" value="Genomic_DNA"/>
</dbReference>
<name>A0A5C7EXS0_9PROT</name>
<proteinExistence type="predicted"/>
<dbReference type="Proteomes" id="UP000321201">
    <property type="component" value="Unassembled WGS sequence"/>
</dbReference>
<organism evidence="2 3">
    <name type="scientific">Pelomicrobium methylotrophicum</name>
    <dbReference type="NCBI Taxonomy" id="2602750"/>
    <lineage>
        <taxon>Bacteria</taxon>
        <taxon>Pseudomonadati</taxon>
        <taxon>Pseudomonadota</taxon>
        <taxon>Hydrogenophilia</taxon>
        <taxon>Hydrogenophilia incertae sedis</taxon>
        <taxon>Pelomicrobium</taxon>
    </lineage>
</organism>
<feature type="region of interest" description="Disordered" evidence="1">
    <location>
        <begin position="76"/>
        <end position="104"/>
    </location>
</feature>
<accession>A0A5C7EXS0</accession>
<dbReference type="AlphaFoldDB" id="A0A5C7EXS0"/>
<evidence type="ECO:0000313" key="3">
    <source>
        <dbReference type="Proteomes" id="UP000321201"/>
    </source>
</evidence>
<comment type="caution">
    <text evidence="2">The sequence shown here is derived from an EMBL/GenBank/DDBJ whole genome shotgun (WGS) entry which is preliminary data.</text>
</comment>